<evidence type="ECO:0000256" key="1">
    <source>
        <dbReference type="SAM" id="Phobius"/>
    </source>
</evidence>
<keyword evidence="1" id="KW-1133">Transmembrane helix</keyword>
<dbReference type="InterPro" id="IPR020568">
    <property type="entry name" value="Ribosomal_Su5_D2-typ_SF"/>
</dbReference>
<evidence type="ECO:0000313" key="2">
    <source>
        <dbReference type="EMBL" id="MTR83356.1"/>
    </source>
</evidence>
<accession>A0A844KSQ3</accession>
<dbReference type="EMBL" id="WNAL01000084">
    <property type="protein sequence ID" value="MTR83356.1"/>
    <property type="molecule type" value="Genomic_DNA"/>
</dbReference>
<gene>
    <name evidence="2" type="ORF">GMD30_17250</name>
</gene>
<reference evidence="2 3" key="1">
    <citation type="journal article" date="2019" name="Nat. Med.">
        <title>A library of human gut bacterial isolates paired with longitudinal multiomics data enables mechanistic microbiome research.</title>
        <authorList>
            <person name="Poyet M."/>
            <person name="Groussin M."/>
            <person name="Gibbons S.M."/>
            <person name="Avila-Pacheco J."/>
            <person name="Jiang X."/>
            <person name="Kearney S.M."/>
            <person name="Perrotta A.R."/>
            <person name="Berdy B."/>
            <person name="Zhao S."/>
            <person name="Lieberman T.D."/>
            <person name="Swanson P.K."/>
            <person name="Smith M."/>
            <person name="Roesemann S."/>
            <person name="Alexander J.E."/>
            <person name="Rich S.A."/>
            <person name="Livny J."/>
            <person name="Vlamakis H."/>
            <person name="Clish C."/>
            <person name="Bullock K."/>
            <person name="Deik A."/>
            <person name="Scott J."/>
            <person name="Pierce K.A."/>
            <person name="Xavier R.J."/>
            <person name="Alm E.J."/>
        </authorList>
    </citation>
    <scope>NUCLEOTIDE SEQUENCE [LARGE SCALE GENOMIC DNA]</scope>
    <source>
        <strain evidence="2 3">BIOML-A1</strain>
    </source>
</reference>
<feature type="transmembrane region" description="Helical" evidence="1">
    <location>
        <begin position="43"/>
        <end position="64"/>
    </location>
</feature>
<keyword evidence="1" id="KW-0812">Transmembrane</keyword>
<proteinExistence type="predicted"/>
<dbReference type="Proteomes" id="UP000446657">
    <property type="component" value="Unassembled WGS sequence"/>
</dbReference>
<dbReference type="Gene3D" id="3.30.230.10">
    <property type="match status" value="1"/>
</dbReference>
<dbReference type="AlphaFoldDB" id="A0A844KSQ3"/>
<protein>
    <recommendedName>
        <fullName evidence="4">Lon proteolytic domain-containing protein</fullName>
    </recommendedName>
</protein>
<name>A0A844KSQ3_9FIRM</name>
<sequence length="145" mass="16531">MHCPTEMLSSNNCAAYFRLLFYIPLQHIGCHDPNMRSSFSMPLLYHAYVYLEFLILACTIYILAPNLSDYGFIGELSLDGRLRACRGILPMIIAAKKRKIKKLIVPFENINEAKLVHGIETIGLHDLREVIQYVEGKNIEGLAFQ</sequence>
<keyword evidence="1" id="KW-0472">Membrane</keyword>
<dbReference type="InterPro" id="IPR014721">
    <property type="entry name" value="Ribsml_uS5_D2-typ_fold_subgr"/>
</dbReference>
<dbReference type="Pfam" id="PF13541">
    <property type="entry name" value="ChlI"/>
    <property type="match status" value="1"/>
</dbReference>
<dbReference type="SUPFAM" id="SSF54211">
    <property type="entry name" value="Ribosomal protein S5 domain 2-like"/>
    <property type="match status" value="1"/>
</dbReference>
<comment type="caution">
    <text evidence="2">The sequence shown here is derived from an EMBL/GenBank/DDBJ whole genome shotgun (WGS) entry which is preliminary data.</text>
</comment>
<organism evidence="2 3">
    <name type="scientific">Roseburia faecis</name>
    <dbReference type="NCBI Taxonomy" id="301302"/>
    <lineage>
        <taxon>Bacteria</taxon>
        <taxon>Bacillati</taxon>
        <taxon>Bacillota</taxon>
        <taxon>Clostridia</taxon>
        <taxon>Lachnospirales</taxon>
        <taxon>Lachnospiraceae</taxon>
        <taxon>Roseburia</taxon>
    </lineage>
</organism>
<evidence type="ECO:0008006" key="4">
    <source>
        <dbReference type="Google" id="ProtNLM"/>
    </source>
</evidence>
<evidence type="ECO:0000313" key="3">
    <source>
        <dbReference type="Proteomes" id="UP000446657"/>
    </source>
</evidence>